<dbReference type="Gene3D" id="1.10.10.10">
    <property type="entry name" value="Winged helix-like DNA-binding domain superfamily/Winged helix DNA-binding domain"/>
    <property type="match status" value="1"/>
</dbReference>
<evidence type="ECO:0000256" key="1">
    <source>
        <dbReference type="ARBA" id="ARBA00022553"/>
    </source>
</evidence>
<evidence type="ECO:0000313" key="9">
    <source>
        <dbReference type="Proteomes" id="UP000060630"/>
    </source>
</evidence>
<evidence type="ECO:0000256" key="5">
    <source>
        <dbReference type="PROSITE-ProRule" id="PRU00169"/>
    </source>
</evidence>
<dbReference type="InterPro" id="IPR036388">
    <property type="entry name" value="WH-like_DNA-bd_sf"/>
</dbReference>
<evidence type="ECO:0000259" key="6">
    <source>
        <dbReference type="PROSITE" id="PS50043"/>
    </source>
</evidence>
<dbReference type="PRINTS" id="PR00038">
    <property type="entry name" value="HTHLUXR"/>
</dbReference>
<dbReference type="InterPro" id="IPR039420">
    <property type="entry name" value="WalR-like"/>
</dbReference>
<dbReference type="SMART" id="SM00421">
    <property type="entry name" value="HTH_LUXR"/>
    <property type="match status" value="1"/>
</dbReference>
<dbReference type="PANTHER" id="PTHR43214:SF41">
    <property type="entry name" value="NITRATE_NITRITE RESPONSE REGULATOR PROTEIN NARP"/>
    <property type="match status" value="1"/>
</dbReference>
<dbReference type="Pfam" id="PF00196">
    <property type="entry name" value="GerE"/>
    <property type="match status" value="1"/>
</dbReference>
<dbReference type="Pfam" id="PF00072">
    <property type="entry name" value="Response_reg"/>
    <property type="match status" value="1"/>
</dbReference>
<evidence type="ECO:0000256" key="4">
    <source>
        <dbReference type="ARBA" id="ARBA00023163"/>
    </source>
</evidence>
<dbReference type="InterPro" id="IPR058245">
    <property type="entry name" value="NreC/VraR/RcsB-like_REC"/>
</dbReference>
<gene>
    <name evidence="8" type="ORF">WL29_22710</name>
</gene>
<feature type="domain" description="HTH luxR-type" evidence="6">
    <location>
        <begin position="144"/>
        <end position="209"/>
    </location>
</feature>
<organism evidence="8 9">
    <name type="scientific">Burkholderia ubonensis</name>
    <dbReference type="NCBI Taxonomy" id="101571"/>
    <lineage>
        <taxon>Bacteria</taxon>
        <taxon>Pseudomonadati</taxon>
        <taxon>Pseudomonadota</taxon>
        <taxon>Betaproteobacteria</taxon>
        <taxon>Burkholderiales</taxon>
        <taxon>Burkholderiaceae</taxon>
        <taxon>Burkholderia</taxon>
        <taxon>Burkholderia cepacia complex</taxon>
    </lineage>
</organism>
<dbReference type="SUPFAM" id="SSF52172">
    <property type="entry name" value="CheY-like"/>
    <property type="match status" value="1"/>
</dbReference>
<dbReference type="PROSITE" id="PS50110">
    <property type="entry name" value="RESPONSE_REGULATORY"/>
    <property type="match status" value="1"/>
</dbReference>
<dbReference type="SUPFAM" id="SSF46894">
    <property type="entry name" value="C-terminal effector domain of the bipartite response regulators"/>
    <property type="match status" value="1"/>
</dbReference>
<dbReference type="PANTHER" id="PTHR43214">
    <property type="entry name" value="TWO-COMPONENT RESPONSE REGULATOR"/>
    <property type="match status" value="1"/>
</dbReference>
<dbReference type="EMBL" id="LPHD01000049">
    <property type="protein sequence ID" value="KWA84177.1"/>
    <property type="molecule type" value="Genomic_DNA"/>
</dbReference>
<keyword evidence="1 5" id="KW-0597">Phosphoprotein</keyword>
<dbReference type="GO" id="GO:0000160">
    <property type="term" value="P:phosphorelay signal transduction system"/>
    <property type="evidence" value="ECO:0007669"/>
    <property type="project" value="InterPro"/>
</dbReference>
<feature type="domain" description="Response regulatory" evidence="7">
    <location>
        <begin position="5"/>
        <end position="120"/>
    </location>
</feature>
<evidence type="ECO:0000256" key="2">
    <source>
        <dbReference type="ARBA" id="ARBA00023015"/>
    </source>
</evidence>
<proteinExistence type="predicted"/>
<accession>A0A125DMF2</accession>
<evidence type="ECO:0000313" key="8">
    <source>
        <dbReference type="EMBL" id="KWA84177.1"/>
    </source>
</evidence>
<dbReference type="CDD" id="cd17535">
    <property type="entry name" value="REC_NarL-like"/>
    <property type="match status" value="1"/>
</dbReference>
<keyword evidence="4" id="KW-0804">Transcription</keyword>
<dbReference type="PROSITE" id="PS50043">
    <property type="entry name" value="HTH_LUXR_2"/>
    <property type="match status" value="1"/>
</dbReference>
<dbReference type="InterPro" id="IPR016032">
    <property type="entry name" value="Sig_transdc_resp-reg_C-effctor"/>
</dbReference>
<feature type="modified residue" description="4-aspartylphosphate" evidence="5">
    <location>
        <position position="55"/>
    </location>
</feature>
<dbReference type="GO" id="GO:0003677">
    <property type="term" value="F:DNA binding"/>
    <property type="evidence" value="ECO:0007669"/>
    <property type="project" value="UniProtKB-KW"/>
</dbReference>
<dbReference type="GO" id="GO:0006355">
    <property type="term" value="P:regulation of DNA-templated transcription"/>
    <property type="evidence" value="ECO:0007669"/>
    <property type="project" value="InterPro"/>
</dbReference>
<dbReference type="CDD" id="cd06170">
    <property type="entry name" value="LuxR_C_like"/>
    <property type="match status" value="1"/>
</dbReference>
<sequence>MSVPEVVVVDDHSMVRKGVTMLLQELGWAVSAEASSLQQANAAVRTTYWSMMVLDLNLPDGDGLDLIQELRSAGYKQPILVHSLMPDAAVAARVFKVGGNGFISKTCEPDDFLAACRKVDAGGRYVSPEYAEELAMTLAIGASTTNPHEKLSEREYQVMCLIAAGKTPTEVAKALGCNVNTISTFRSRILKKLDLKTSMDIMRYALSRKLVNL</sequence>
<evidence type="ECO:0008006" key="10">
    <source>
        <dbReference type="Google" id="ProtNLM"/>
    </source>
</evidence>
<evidence type="ECO:0000259" key="7">
    <source>
        <dbReference type="PROSITE" id="PS50110"/>
    </source>
</evidence>
<protein>
    <recommendedName>
        <fullName evidence="10">LuxR family transcriptional regulator</fullName>
    </recommendedName>
</protein>
<comment type="caution">
    <text evidence="8">The sequence shown here is derived from an EMBL/GenBank/DDBJ whole genome shotgun (WGS) entry which is preliminary data.</text>
</comment>
<keyword evidence="3" id="KW-0238">DNA-binding</keyword>
<evidence type="ECO:0000256" key="3">
    <source>
        <dbReference type="ARBA" id="ARBA00023125"/>
    </source>
</evidence>
<dbReference type="InterPro" id="IPR011006">
    <property type="entry name" value="CheY-like_superfamily"/>
</dbReference>
<name>A0A125DMF2_9BURK</name>
<keyword evidence="2" id="KW-0805">Transcription regulation</keyword>
<reference evidence="8 9" key="1">
    <citation type="submission" date="2015-11" db="EMBL/GenBank/DDBJ databases">
        <title>Expanding the genomic diversity of Burkholderia species for the development of highly accurate diagnostics.</title>
        <authorList>
            <person name="Sahl J."/>
            <person name="Keim P."/>
            <person name="Wagner D."/>
        </authorList>
    </citation>
    <scope>NUCLEOTIDE SEQUENCE [LARGE SCALE GENOMIC DNA]</scope>
    <source>
        <strain evidence="8 9">MSMB2087WGS</strain>
    </source>
</reference>
<dbReference type="SMART" id="SM00448">
    <property type="entry name" value="REC"/>
    <property type="match status" value="1"/>
</dbReference>
<dbReference type="InterPro" id="IPR001789">
    <property type="entry name" value="Sig_transdc_resp-reg_receiver"/>
</dbReference>
<dbReference type="InterPro" id="IPR000792">
    <property type="entry name" value="Tscrpt_reg_LuxR_C"/>
</dbReference>
<dbReference type="Proteomes" id="UP000060630">
    <property type="component" value="Unassembled WGS sequence"/>
</dbReference>
<dbReference type="AlphaFoldDB" id="A0A125DMF2"/>
<dbReference type="Gene3D" id="3.40.50.2300">
    <property type="match status" value="1"/>
</dbReference>